<keyword evidence="3" id="KW-1185">Reference proteome</keyword>
<accession>A0A1D2NMK4</accession>
<protein>
    <submittedName>
        <fullName evidence="2">Afadin</fullName>
    </submittedName>
</protein>
<dbReference type="AlphaFoldDB" id="A0A1D2NMK4"/>
<evidence type="ECO:0000313" key="3">
    <source>
        <dbReference type="Proteomes" id="UP000094527"/>
    </source>
</evidence>
<comment type="caution">
    <text evidence="2">The sequence shown here is derived from an EMBL/GenBank/DDBJ whole genome shotgun (WGS) entry which is preliminary data.</text>
</comment>
<gene>
    <name evidence="2" type="ORF">Ocin01_00342</name>
</gene>
<sequence length="66" mass="7610">MGSIMFHVRRRPPDCHPRKRKKKPGRRADDEIGSGYRGSYDGQHEPMLVELLPENASQIKTCSLKF</sequence>
<proteinExistence type="predicted"/>
<feature type="region of interest" description="Disordered" evidence="1">
    <location>
        <begin position="1"/>
        <end position="41"/>
    </location>
</feature>
<organism evidence="2 3">
    <name type="scientific">Orchesella cincta</name>
    <name type="common">Springtail</name>
    <name type="synonym">Podura cincta</name>
    <dbReference type="NCBI Taxonomy" id="48709"/>
    <lineage>
        <taxon>Eukaryota</taxon>
        <taxon>Metazoa</taxon>
        <taxon>Ecdysozoa</taxon>
        <taxon>Arthropoda</taxon>
        <taxon>Hexapoda</taxon>
        <taxon>Collembola</taxon>
        <taxon>Entomobryomorpha</taxon>
        <taxon>Entomobryoidea</taxon>
        <taxon>Orchesellidae</taxon>
        <taxon>Orchesellinae</taxon>
        <taxon>Orchesella</taxon>
    </lineage>
</organism>
<dbReference type="Proteomes" id="UP000094527">
    <property type="component" value="Unassembled WGS sequence"/>
</dbReference>
<reference evidence="2 3" key="1">
    <citation type="journal article" date="2016" name="Genome Biol. Evol.">
        <title>Gene Family Evolution Reflects Adaptation to Soil Environmental Stressors in the Genome of the Collembolan Orchesella cincta.</title>
        <authorList>
            <person name="Faddeeva-Vakhrusheva A."/>
            <person name="Derks M.F."/>
            <person name="Anvar S.Y."/>
            <person name="Agamennone V."/>
            <person name="Suring W."/>
            <person name="Smit S."/>
            <person name="van Straalen N.M."/>
            <person name="Roelofs D."/>
        </authorList>
    </citation>
    <scope>NUCLEOTIDE SEQUENCE [LARGE SCALE GENOMIC DNA]</scope>
    <source>
        <tissue evidence="2">Mixed pool</tissue>
    </source>
</reference>
<evidence type="ECO:0000256" key="1">
    <source>
        <dbReference type="SAM" id="MobiDB-lite"/>
    </source>
</evidence>
<evidence type="ECO:0000313" key="2">
    <source>
        <dbReference type="EMBL" id="ODN06325.1"/>
    </source>
</evidence>
<dbReference type="EMBL" id="LJIJ01000007">
    <property type="protein sequence ID" value="ODN06325.1"/>
    <property type="molecule type" value="Genomic_DNA"/>
</dbReference>
<name>A0A1D2NMK4_ORCCI</name>